<sequence>MRFIAVTTAFILGATALPATGEERPSNVLALAQNVPADFSPVDCIAAPFTNVATKKRGAGGEGLATSIPSGARTCYNLEREWNNEISSLSVPHGAKCRFYVFENCDDDTCWLTVAGEYRVDGMEKYAIDDMVTSYLCWD</sequence>
<feature type="signal peptide" evidence="1">
    <location>
        <begin position="1"/>
        <end position="21"/>
    </location>
</feature>
<dbReference type="OrthoDB" id="2910287at2759"/>
<keyword evidence="1" id="KW-0732">Signal</keyword>
<dbReference type="Proteomes" id="UP000799777">
    <property type="component" value="Unassembled WGS sequence"/>
</dbReference>
<accession>A0A9P4H1M0</accession>
<reference evidence="2" key="1">
    <citation type="journal article" date="2020" name="Stud. Mycol.">
        <title>101 Dothideomycetes genomes: a test case for predicting lifestyles and emergence of pathogens.</title>
        <authorList>
            <person name="Haridas S."/>
            <person name="Albert R."/>
            <person name="Binder M."/>
            <person name="Bloem J."/>
            <person name="Labutti K."/>
            <person name="Salamov A."/>
            <person name="Andreopoulos B."/>
            <person name="Baker S."/>
            <person name="Barry K."/>
            <person name="Bills G."/>
            <person name="Bluhm B."/>
            <person name="Cannon C."/>
            <person name="Castanera R."/>
            <person name="Culley D."/>
            <person name="Daum C."/>
            <person name="Ezra D."/>
            <person name="Gonzalez J."/>
            <person name="Henrissat B."/>
            <person name="Kuo A."/>
            <person name="Liang C."/>
            <person name="Lipzen A."/>
            <person name="Lutzoni F."/>
            <person name="Magnuson J."/>
            <person name="Mondo S."/>
            <person name="Nolan M."/>
            <person name="Ohm R."/>
            <person name="Pangilinan J."/>
            <person name="Park H.-J."/>
            <person name="Ramirez L."/>
            <person name="Alfaro M."/>
            <person name="Sun H."/>
            <person name="Tritt A."/>
            <person name="Yoshinaga Y."/>
            <person name="Zwiers L.-H."/>
            <person name="Turgeon B."/>
            <person name="Goodwin S."/>
            <person name="Spatafora J."/>
            <person name="Crous P."/>
            <person name="Grigoriev I."/>
        </authorList>
    </citation>
    <scope>NUCLEOTIDE SEQUENCE</scope>
    <source>
        <strain evidence="2">CBS 110217</strain>
    </source>
</reference>
<dbReference type="EMBL" id="ML978267">
    <property type="protein sequence ID" value="KAF2025387.1"/>
    <property type="molecule type" value="Genomic_DNA"/>
</dbReference>
<gene>
    <name evidence="2" type="ORF">EK21DRAFT_116864</name>
</gene>
<comment type="caution">
    <text evidence="2">The sequence shown here is derived from an EMBL/GenBank/DDBJ whole genome shotgun (WGS) entry which is preliminary data.</text>
</comment>
<evidence type="ECO:0000313" key="2">
    <source>
        <dbReference type="EMBL" id="KAF2025387.1"/>
    </source>
</evidence>
<feature type="chain" id="PRO_5040408989" evidence="1">
    <location>
        <begin position="22"/>
        <end position="139"/>
    </location>
</feature>
<dbReference type="Gene3D" id="2.60.20.10">
    <property type="entry name" value="Crystallins"/>
    <property type="match status" value="1"/>
</dbReference>
<evidence type="ECO:0000313" key="3">
    <source>
        <dbReference type="Proteomes" id="UP000799777"/>
    </source>
</evidence>
<evidence type="ECO:0000256" key="1">
    <source>
        <dbReference type="SAM" id="SignalP"/>
    </source>
</evidence>
<organism evidence="2 3">
    <name type="scientific">Setomelanomma holmii</name>
    <dbReference type="NCBI Taxonomy" id="210430"/>
    <lineage>
        <taxon>Eukaryota</taxon>
        <taxon>Fungi</taxon>
        <taxon>Dikarya</taxon>
        <taxon>Ascomycota</taxon>
        <taxon>Pezizomycotina</taxon>
        <taxon>Dothideomycetes</taxon>
        <taxon>Pleosporomycetidae</taxon>
        <taxon>Pleosporales</taxon>
        <taxon>Pleosporineae</taxon>
        <taxon>Phaeosphaeriaceae</taxon>
        <taxon>Setomelanomma</taxon>
    </lineage>
</organism>
<name>A0A9P4H1M0_9PLEO</name>
<dbReference type="AlphaFoldDB" id="A0A9P4H1M0"/>
<proteinExistence type="predicted"/>
<protein>
    <submittedName>
        <fullName evidence="2">Uncharacterized protein</fullName>
    </submittedName>
</protein>
<keyword evidence="3" id="KW-1185">Reference proteome</keyword>